<feature type="region of interest" description="Disordered" evidence="1">
    <location>
        <begin position="126"/>
        <end position="165"/>
    </location>
</feature>
<evidence type="ECO:0000256" key="1">
    <source>
        <dbReference type="SAM" id="MobiDB-lite"/>
    </source>
</evidence>
<accession>A0A5B8NMJ3</accession>
<dbReference type="OrthoDB" id="424231at2"/>
<name>A0A5B8NMJ3_9CHRO</name>
<protein>
    <recommendedName>
        <fullName evidence="5">Cell division protein FtsL</fullName>
    </recommendedName>
</protein>
<gene>
    <name evidence="3" type="ORF">FRE64_10105</name>
</gene>
<keyword evidence="2" id="KW-0812">Transmembrane</keyword>
<dbReference type="EMBL" id="CP042326">
    <property type="protein sequence ID" value="QDZ40274.1"/>
    <property type="molecule type" value="Genomic_DNA"/>
</dbReference>
<sequence length="165" mass="18944">MFAVSESEKPAPVKSSRTTHPRVDSSSLPPQWKCYRNTKKKKVPLFLRALLFLQYTSALLTVGTIGASLVVYGLSYYTQQQWNESYEQLMTLQRHERNLTVINESLQDQITREGNRQNDQWIPLTPDKNIYLEPTPADNLPETSQVNREPEEASESPSTERPLGY</sequence>
<feature type="region of interest" description="Disordered" evidence="1">
    <location>
        <begin position="1"/>
        <end position="29"/>
    </location>
</feature>
<evidence type="ECO:0000313" key="3">
    <source>
        <dbReference type="EMBL" id="QDZ40274.1"/>
    </source>
</evidence>
<evidence type="ECO:0008006" key="5">
    <source>
        <dbReference type="Google" id="ProtNLM"/>
    </source>
</evidence>
<dbReference type="RefSeq" id="WP_146295957.1">
    <property type="nucleotide sequence ID" value="NZ_CP042326.1"/>
</dbReference>
<dbReference type="KEGG" id="enn:FRE64_10105"/>
<feature type="transmembrane region" description="Helical" evidence="2">
    <location>
        <begin position="45"/>
        <end position="74"/>
    </location>
</feature>
<keyword evidence="2" id="KW-0472">Membrane</keyword>
<dbReference type="Proteomes" id="UP000318453">
    <property type="component" value="Chromosome"/>
</dbReference>
<feature type="compositionally biased region" description="Basic and acidic residues" evidence="1">
    <location>
        <begin position="1"/>
        <end position="11"/>
    </location>
</feature>
<feature type="compositionally biased region" description="Low complexity" evidence="1">
    <location>
        <begin position="155"/>
        <end position="165"/>
    </location>
</feature>
<proteinExistence type="predicted"/>
<dbReference type="AlphaFoldDB" id="A0A5B8NMJ3"/>
<keyword evidence="4" id="KW-1185">Reference proteome</keyword>
<evidence type="ECO:0000256" key="2">
    <source>
        <dbReference type="SAM" id="Phobius"/>
    </source>
</evidence>
<reference evidence="3" key="1">
    <citation type="submission" date="2019-08" db="EMBL/GenBank/DDBJ databases">
        <title>Carotenoids and Carotenoid Binding Proteins in the Halophilic Cyanobacterium Euhalothece sp. ZM00.</title>
        <authorList>
            <person name="Cho S.M."/>
            <person name="Song J.Y."/>
            <person name="Park Y.-I."/>
        </authorList>
    </citation>
    <scope>NUCLEOTIDE SEQUENCE [LARGE SCALE GENOMIC DNA]</scope>
    <source>
        <strain evidence="3">Z-M001</strain>
    </source>
</reference>
<keyword evidence="2" id="KW-1133">Transmembrane helix</keyword>
<organism evidence="3 4">
    <name type="scientific">Euhalothece natronophila Z-M001</name>
    <dbReference type="NCBI Taxonomy" id="522448"/>
    <lineage>
        <taxon>Bacteria</taxon>
        <taxon>Bacillati</taxon>
        <taxon>Cyanobacteriota</taxon>
        <taxon>Cyanophyceae</taxon>
        <taxon>Oscillatoriophycideae</taxon>
        <taxon>Chroococcales</taxon>
        <taxon>Halothecacae</taxon>
        <taxon>Halothece cluster</taxon>
        <taxon>Euhalothece</taxon>
    </lineage>
</organism>
<evidence type="ECO:0000313" key="4">
    <source>
        <dbReference type="Proteomes" id="UP000318453"/>
    </source>
</evidence>